<dbReference type="Proteomes" id="UP000031036">
    <property type="component" value="Unassembled WGS sequence"/>
</dbReference>
<protein>
    <submittedName>
        <fullName evidence="2">Uncharacterized protein</fullName>
    </submittedName>
</protein>
<evidence type="ECO:0000256" key="1">
    <source>
        <dbReference type="SAM" id="MobiDB-lite"/>
    </source>
</evidence>
<dbReference type="STRING" id="6265.A0A0B2W4R2"/>
<feature type="region of interest" description="Disordered" evidence="1">
    <location>
        <begin position="25"/>
        <end position="155"/>
    </location>
</feature>
<accession>A0A0B2W4R2</accession>
<dbReference type="OrthoDB" id="5841841at2759"/>
<feature type="compositionally biased region" description="Basic and acidic residues" evidence="1">
    <location>
        <begin position="63"/>
        <end position="84"/>
    </location>
</feature>
<dbReference type="AlphaFoldDB" id="A0A0B2W4R2"/>
<proteinExistence type="predicted"/>
<organism evidence="2 3">
    <name type="scientific">Toxocara canis</name>
    <name type="common">Canine roundworm</name>
    <dbReference type="NCBI Taxonomy" id="6265"/>
    <lineage>
        <taxon>Eukaryota</taxon>
        <taxon>Metazoa</taxon>
        <taxon>Ecdysozoa</taxon>
        <taxon>Nematoda</taxon>
        <taxon>Chromadorea</taxon>
        <taxon>Rhabditida</taxon>
        <taxon>Spirurina</taxon>
        <taxon>Ascaridomorpha</taxon>
        <taxon>Ascaridoidea</taxon>
        <taxon>Toxocaridae</taxon>
        <taxon>Toxocara</taxon>
    </lineage>
</organism>
<dbReference type="EMBL" id="JPKZ01000197">
    <property type="protein sequence ID" value="KHN88654.1"/>
    <property type="molecule type" value="Genomic_DNA"/>
</dbReference>
<keyword evidence="3" id="KW-1185">Reference proteome</keyword>
<reference evidence="2 3" key="1">
    <citation type="submission" date="2014-11" db="EMBL/GenBank/DDBJ databases">
        <title>Genetic blueprint of the zoonotic pathogen Toxocara canis.</title>
        <authorList>
            <person name="Zhu X.-Q."/>
            <person name="Korhonen P.K."/>
            <person name="Cai H."/>
            <person name="Young N.D."/>
            <person name="Nejsum P."/>
            <person name="von Samson-Himmelstjerna G."/>
            <person name="Boag P.R."/>
            <person name="Tan P."/>
            <person name="Li Q."/>
            <person name="Min J."/>
            <person name="Yang Y."/>
            <person name="Wang X."/>
            <person name="Fang X."/>
            <person name="Hall R.S."/>
            <person name="Hofmann A."/>
            <person name="Sternberg P.W."/>
            <person name="Jex A.R."/>
            <person name="Gasser R.B."/>
        </authorList>
    </citation>
    <scope>NUCLEOTIDE SEQUENCE [LARGE SCALE GENOMIC DNA]</scope>
    <source>
        <strain evidence="2">PN_DK_2014</strain>
    </source>
</reference>
<comment type="caution">
    <text evidence="2">The sequence shown here is derived from an EMBL/GenBank/DDBJ whole genome shotgun (WGS) entry which is preliminary data.</text>
</comment>
<gene>
    <name evidence="2" type="ORF">Tcan_04048</name>
</gene>
<name>A0A0B2W4R2_TOXCA</name>
<evidence type="ECO:0000313" key="3">
    <source>
        <dbReference type="Proteomes" id="UP000031036"/>
    </source>
</evidence>
<feature type="compositionally biased region" description="Low complexity" evidence="1">
    <location>
        <begin position="38"/>
        <end position="54"/>
    </location>
</feature>
<evidence type="ECO:0000313" key="2">
    <source>
        <dbReference type="EMBL" id="KHN88654.1"/>
    </source>
</evidence>
<feature type="compositionally biased region" description="Basic and acidic residues" evidence="1">
    <location>
        <begin position="122"/>
        <end position="143"/>
    </location>
</feature>
<sequence length="236" mass="27088">MDRDQSQLRSSCSLSVLNQRQLTVVRSSKSSDNLHRVSLPLSPPSSRKSSIFSLRKSRKSEKSRKNDKNERCENSQRQSQDRNKPKNVIPGAETSTANGEEMAFSWHSNLSSSRKSRKSEKSRKNDKNERCENSQRQSQDRNKPKNVIPGAETSTANGEEMAFSWHSNLSSSRAEYYWLVEQNNMLAEWKADMDKGYERFWVHDNNTNSALNENIRRCRVVVIFVSTIPKGGTRIT</sequence>